<organism evidence="4 5">
    <name type="scientific">Candidatus Magnetoglobus multicellularis str. Araruama</name>
    <dbReference type="NCBI Taxonomy" id="890399"/>
    <lineage>
        <taxon>Bacteria</taxon>
        <taxon>Pseudomonadati</taxon>
        <taxon>Thermodesulfobacteriota</taxon>
        <taxon>Desulfobacteria</taxon>
        <taxon>Desulfobacterales</taxon>
        <taxon>Desulfobacteraceae</taxon>
        <taxon>Candidatus Magnetoglobus</taxon>
    </lineage>
</organism>
<dbReference type="Gene3D" id="3.30.1330.200">
    <property type="match status" value="1"/>
</dbReference>
<protein>
    <recommendedName>
        <fullName evidence="3">Probable chemoreceptor glutamine deamidase CheD</fullName>
        <ecNumber evidence="3">3.5.1.44</ecNumber>
    </recommendedName>
</protein>
<keyword evidence="2 3" id="KW-0378">Hydrolase</keyword>
<dbReference type="CDD" id="cd16352">
    <property type="entry name" value="CheD"/>
    <property type="match status" value="1"/>
</dbReference>
<evidence type="ECO:0000256" key="1">
    <source>
        <dbReference type="ARBA" id="ARBA00022500"/>
    </source>
</evidence>
<dbReference type="SUPFAM" id="SSF64438">
    <property type="entry name" value="CNF1/YfiH-like putative cysteine hydrolases"/>
    <property type="match status" value="1"/>
</dbReference>
<dbReference type="GO" id="GO:0006935">
    <property type="term" value="P:chemotaxis"/>
    <property type="evidence" value="ECO:0007669"/>
    <property type="project" value="UniProtKB-UniRule"/>
</dbReference>
<name>A0A1V1PH13_9BACT</name>
<comment type="function">
    <text evidence="3">Probably deamidates glutamine residues to glutamate on methyl-accepting chemotaxis receptors (MCPs), playing an important role in chemotaxis.</text>
</comment>
<dbReference type="EC" id="3.5.1.44" evidence="3"/>
<sequence length="159" mass="17496">MVITVGVGDLKISNNPKDVIITHALGSCIGITVYDPETQVGGLLHYMLPESTLDRAKAKKAPFMFADTGIPILFRSCYKLGAVKSRMIVKVAGGSAIMDDSGFFNIGKRNYASLRKILWRNNVLIQSEDVGGKGNRTMRLYISNGTVEIKESNKKYRPI</sequence>
<dbReference type="GO" id="GO:0050568">
    <property type="term" value="F:protein-glutamine glutaminase activity"/>
    <property type="evidence" value="ECO:0007669"/>
    <property type="project" value="UniProtKB-UniRule"/>
</dbReference>
<gene>
    <name evidence="3 4" type="primary">cheD</name>
    <name evidence="4" type="ORF">OMM_06472</name>
</gene>
<proteinExistence type="inferred from homology"/>
<comment type="caution">
    <text evidence="4">The sequence shown here is derived from an EMBL/GenBank/DDBJ whole genome shotgun (WGS) entry which is preliminary data.</text>
</comment>
<dbReference type="HAMAP" id="MF_01440">
    <property type="entry name" value="CheD"/>
    <property type="match status" value="1"/>
</dbReference>
<evidence type="ECO:0000313" key="4">
    <source>
        <dbReference type="EMBL" id="ETR74191.1"/>
    </source>
</evidence>
<comment type="similarity">
    <text evidence="3">Belongs to the CheD family.</text>
</comment>
<evidence type="ECO:0000256" key="3">
    <source>
        <dbReference type="HAMAP-Rule" id="MF_01440"/>
    </source>
</evidence>
<evidence type="ECO:0000256" key="2">
    <source>
        <dbReference type="ARBA" id="ARBA00022801"/>
    </source>
</evidence>
<dbReference type="Pfam" id="PF03975">
    <property type="entry name" value="CheD"/>
    <property type="match status" value="1"/>
</dbReference>
<keyword evidence="1 3" id="KW-0145">Chemotaxis</keyword>
<dbReference type="AlphaFoldDB" id="A0A1V1PH13"/>
<comment type="catalytic activity">
    <reaction evidence="3">
        <text>L-glutaminyl-[protein] + H2O = L-glutamyl-[protein] + NH4(+)</text>
        <dbReference type="Rhea" id="RHEA:16441"/>
        <dbReference type="Rhea" id="RHEA-COMP:10207"/>
        <dbReference type="Rhea" id="RHEA-COMP:10208"/>
        <dbReference type="ChEBI" id="CHEBI:15377"/>
        <dbReference type="ChEBI" id="CHEBI:28938"/>
        <dbReference type="ChEBI" id="CHEBI:29973"/>
        <dbReference type="ChEBI" id="CHEBI:30011"/>
        <dbReference type="EC" id="3.5.1.44"/>
    </reaction>
</comment>
<dbReference type="PANTHER" id="PTHR35147:SF1">
    <property type="entry name" value="CHEMORECEPTOR GLUTAMINE DEAMIDASE CHED-RELATED"/>
    <property type="match status" value="1"/>
</dbReference>
<reference evidence="5" key="1">
    <citation type="submission" date="2012-11" db="EMBL/GenBank/DDBJ databases">
        <authorList>
            <person name="Lucero-Rivera Y.E."/>
            <person name="Tovar-Ramirez D."/>
        </authorList>
    </citation>
    <scope>NUCLEOTIDE SEQUENCE [LARGE SCALE GENOMIC DNA]</scope>
    <source>
        <strain evidence="5">Araruama</strain>
    </source>
</reference>
<dbReference type="PANTHER" id="PTHR35147">
    <property type="entry name" value="CHEMORECEPTOR GLUTAMINE DEAMIDASE CHED-RELATED"/>
    <property type="match status" value="1"/>
</dbReference>
<dbReference type="Proteomes" id="UP000189670">
    <property type="component" value="Unassembled WGS sequence"/>
</dbReference>
<evidence type="ECO:0000313" key="5">
    <source>
        <dbReference type="Proteomes" id="UP000189670"/>
    </source>
</evidence>
<dbReference type="InterPro" id="IPR038592">
    <property type="entry name" value="CheD-like_sf"/>
</dbReference>
<accession>A0A1V1PH13</accession>
<dbReference type="InterPro" id="IPR011324">
    <property type="entry name" value="Cytotoxic_necrot_fac-like_cat"/>
</dbReference>
<dbReference type="EMBL" id="ATBP01000018">
    <property type="protein sequence ID" value="ETR74191.1"/>
    <property type="molecule type" value="Genomic_DNA"/>
</dbReference>
<dbReference type="InterPro" id="IPR005659">
    <property type="entry name" value="Chemorcpt_Glu_NH3ase_CheD"/>
</dbReference>